<feature type="compositionally biased region" description="Polar residues" evidence="1">
    <location>
        <begin position="35"/>
        <end position="45"/>
    </location>
</feature>
<reference evidence="2 3" key="1">
    <citation type="submission" date="2018-02" db="EMBL/GenBank/DDBJ databases">
        <title>The genomes of Aspergillus section Nigri reveals drivers in fungal speciation.</title>
        <authorList>
            <consortium name="DOE Joint Genome Institute"/>
            <person name="Vesth T.C."/>
            <person name="Nybo J."/>
            <person name="Theobald S."/>
            <person name="Brandl J."/>
            <person name="Frisvad J.C."/>
            <person name="Nielsen K.F."/>
            <person name="Lyhne E.K."/>
            <person name="Kogle M.E."/>
            <person name="Kuo A."/>
            <person name="Riley R."/>
            <person name="Clum A."/>
            <person name="Nolan M."/>
            <person name="Lipzen A."/>
            <person name="Salamov A."/>
            <person name="Henrissat B."/>
            <person name="Wiebenga A."/>
            <person name="De vries R.P."/>
            <person name="Grigoriev I.V."/>
            <person name="Mortensen U.H."/>
            <person name="Andersen M.R."/>
            <person name="Baker S.E."/>
        </authorList>
    </citation>
    <scope>NUCLEOTIDE SEQUENCE [LARGE SCALE GENOMIC DNA]</scope>
    <source>
        <strain evidence="2 3">CBS 707.79</strain>
    </source>
</reference>
<organism evidence="2 3">
    <name type="scientific">Aspergillus ellipticus CBS 707.79</name>
    <dbReference type="NCBI Taxonomy" id="1448320"/>
    <lineage>
        <taxon>Eukaryota</taxon>
        <taxon>Fungi</taxon>
        <taxon>Dikarya</taxon>
        <taxon>Ascomycota</taxon>
        <taxon>Pezizomycotina</taxon>
        <taxon>Eurotiomycetes</taxon>
        <taxon>Eurotiomycetidae</taxon>
        <taxon>Eurotiales</taxon>
        <taxon>Aspergillaceae</taxon>
        <taxon>Aspergillus</taxon>
        <taxon>Aspergillus subgen. Circumdati</taxon>
    </lineage>
</organism>
<dbReference type="VEuPathDB" id="FungiDB:BO71DRAFT_402722"/>
<gene>
    <name evidence="2" type="ORF">BO71DRAFT_402722</name>
</gene>
<feature type="region of interest" description="Disordered" evidence="1">
    <location>
        <begin position="1"/>
        <end position="54"/>
    </location>
</feature>
<sequence length="92" mass="10577">MHVDARPLFSGKDGRTGPDNHGSDPLQRSEERFTDQSSHNNTASHDAQRWKGRREKARAAWFRDELTSRPKPPVPRVRLWGAATLTLRQYLV</sequence>
<accession>A0A319CZ11</accession>
<name>A0A319CZ11_9EURO</name>
<evidence type="ECO:0000313" key="2">
    <source>
        <dbReference type="EMBL" id="PYH89861.1"/>
    </source>
</evidence>
<feature type="compositionally biased region" description="Basic and acidic residues" evidence="1">
    <location>
        <begin position="12"/>
        <end position="34"/>
    </location>
</feature>
<proteinExistence type="predicted"/>
<protein>
    <submittedName>
        <fullName evidence="2">Uncharacterized protein</fullName>
    </submittedName>
</protein>
<dbReference type="EMBL" id="KZ826008">
    <property type="protein sequence ID" value="PYH89861.1"/>
    <property type="molecule type" value="Genomic_DNA"/>
</dbReference>
<dbReference type="Proteomes" id="UP000247810">
    <property type="component" value="Unassembled WGS sequence"/>
</dbReference>
<keyword evidence="3" id="KW-1185">Reference proteome</keyword>
<feature type="non-terminal residue" evidence="2">
    <location>
        <position position="92"/>
    </location>
</feature>
<dbReference type="AlphaFoldDB" id="A0A319CZ11"/>
<evidence type="ECO:0000313" key="3">
    <source>
        <dbReference type="Proteomes" id="UP000247810"/>
    </source>
</evidence>
<evidence type="ECO:0000256" key="1">
    <source>
        <dbReference type="SAM" id="MobiDB-lite"/>
    </source>
</evidence>